<dbReference type="Proteomes" id="UP001180020">
    <property type="component" value="Unassembled WGS sequence"/>
</dbReference>
<feature type="region of interest" description="Disordered" evidence="2">
    <location>
        <begin position="63"/>
        <end position="141"/>
    </location>
</feature>
<dbReference type="AlphaFoldDB" id="A0AAV9E323"/>
<evidence type="ECO:0000256" key="2">
    <source>
        <dbReference type="SAM" id="MobiDB-lite"/>
    </source>
</evidence>
<evidence type="ECO:0000313" key="4">
    <source>
        <dbReference type="Proteomes" id="UP001180020"/>
    </source>
</evidence>
<feature type="compositionally biased region" description="Basic and acidic residues" evidence="2">
    <location>
        <begin position="89"/>
        <end position="132"/>
    </location>
</feature>
<name>A0AAV9E323_ACOCL</name>
<reference evidence="3" key="2">
    <citation type="submission" date="2023-06" db="EMBL/GenBank/DDBJ databases">
        <authorList>
            <person name="Ma L."/>
            <person name="Liu K.-W."/>
            <person name="Li Z."/>
            <person name="Hsiao Y.-Y."/>
            <person name="Qi Y."/>
            <person name="Fu T."/>
            <person name="Tang G."/>
            <person name="Zhang D."/>
            <person name="Sun W.-H."/>
            <person name="Liu D.-K."/>
            <person name="Li Y."/>
            <person name="Chen G.-Z."/>
            <person name="Liu X.-D."/>
            <person name="Liao X.-Y."/>
            <person name="Jiang Y.-T."/>
            <person name="Yu X."/>
            <person name="Hao Y."/>
            <person name="Huang J."/>
            <person name="Zhao X.-W."/>
            <person name="Ke S."/>
            <person name="Chen Y.-Y."/>
            <person name="Wu W.-L."/>
            <person name="Hsu J.-L."/>
            <person name="Lin Y.-F."/>
            <person name="Huang M.-D."/>
            <person name="Li C.-Y."/>
            <person name="Huang L."/>
            <person name="Wang Z.-W."/>
            <person name="Zhao X."/>
            <person name="Zhong W.-Y."/>
            <person name="Peng D.-H."/>
            <person name="Ahmad S."/>
            <person name="Lan S."/>
            <person name="Zhang J.-S."/>
            <person name="Tsai W.-C."/>
            <person name="Van De Peer Y."/>
            <person name="Liu Z.-J."/>
        </authorList>
    </citation>
    <scope>NUCLEOTIDE SEQUENCE</scope>
    <source>
        <strain evidence="3">CP</strain>
        <tissue evidence="3">Leaves</tissue>
    </source>
</reference>
<keyword evidence="1" id="KW-0175">Coiled coil</keyword>
<proteinExistence type="predicted"/>
<accession>A0AAV9E323</accession>
<dbReference type="PANTHER" id="PTHR35692:SF1">
    <property type="entry name" value="F26F24.11"/>
    <property type="match status" value="1"/>
</dbReference>
<feature type="coiled-coil region" evidence="1">
    <location>
        <begin position="188"/>
        <end position="222"/>
    </location>
</feature>
<protein>
    <submittedName>
        <fullName evidence="3">Uncharacterized protein</fullName>
    </submittedName>
</protein>
<gene>
    <name evidence="3" type="ORF">QJS10_CPA10g01291</name>
</gene>
<keyword evidence="4" id="KW-1185">Reference proteome</keyword>
<evidence type="ECO:0000256" key="1">
    <source>
        <dbReference type="SAM" id="Coils"/>
    </source>
</evidence>
<dbReference type="PANTHER" id="PTHR35692">
    <property type="entry name" value="F26F24.11"/>
    <property type="match status" value="1"/>
</dbReference>
<comment type="caution">
    <text evidence="3">The sequence shown here is derived from an EMBL/GenBank/DDBJ whole genome shotgun (WGS) entry which is preliminary data.</text>
</comment>
<reference evidence="3" key="1">
    <citation type="journal article" date="2023" name="Nat. Commun.">
        <title>Diploid and tetraploid genomes of Acorus and the evolution of monocots.</title>
        <authorList>
            <person name="Ma L."/>
            <person name="Liu K.W."/>
            <person name="Li Z."/>
            <person name="Hsiao Y.Y."/>
            <person name="Qi Y."/>
            <person name="Fu T."/>
            <person name="Tang G.D."/>
            <person name="Zhang D."/>
            <person name="Sun W.H."/>
            <person name="Liu D.K."/>
            <person name="Li Y."/>
            <person name="Chen G.Z."/>
            <person name="Liu X.D."/>
            <person name="Liao X.Y."/>
            <person name="Jiang Y.T."/>
            <person name="Yu X."/>
            <person name="Hao Y."/>
            <person name="Huang J."/>
            <person name="Zhao X.W."/>
            <person name="Ke S."/>
            <person name="Chen Y.Y."/>
            <person name="Wu W.L."/>
            <person name="Hsu J.L."/>
            <person name="Lin Y.F."/>
            <person name="Huang M.D."/>
            <person name="Li C.Y."/>
            <person name="Huang L."/>
            <person name="Wang Z.W."/>
            <person name="Zhao X."/>
            <person name="Zhong W.Y."/>
            <person name="Peng D.H."/>
            <person name="Ahmad S."/>
            <person name="Lan S."/>
            <person name="Zhang J.S."/>
            <person name="Tsai W.C."/>
            <person name="Van de Peer Y."/>
            <person name="Liu Z.J."/>
        </authorList>
    </citation>
    <scope>NUCLEOTIDE SEQUENCE</scope>
    <source>
        <strain evidence="3">CP</strain>
    </source>
</reference>
<sequence length="239" mass="27130">MASNFFSGFSSPGGSEEDSAVEAIIAQAKDLVVLEHLASLNTAHISESVLPTDLETRFRKLKSFPQTHQKLGTSPRPINPTKQQTPASPEKEPQIDPTEPHLESERSAESKTKDLDLDLDFPPKSRPFREESPSPPRQTCCFWLSPKRASKKRFGSLDIEAAMRDLEKDEELLSDLRAFPMKEQRRILKKASKEEEKVGREVEKVRREAEKAVRLVRRASARIDVSKMDEFDSDDEKLE</sequence>
<dbReference type="EMBL" id="JAUJYO010000010">
    <property type="protein sequence ID" value="KAK1307305.1"/>
    <property type="molecule type" value="Genomic_DNA"/>
</dbReference>
<evidence type="ECO:0000313" key="3">
    <source>
        <dbReference type="EMBL" id="KAK1307305.1"/>
    </source>
</evidence>
<organism evidence="3 4">
    <name type="scientific">Acorus calamus</name>
    <name type="common">Sweet flag</name>
    <dbReference type="NCBI Taxonomy" id="4465"/>
    <lineage>
        <taxon>Eukaryota</taxon>
        <taxon>Viridiplantae</taxon>
        <taxon>Streptophyta</taxon>
        <taxon>Embryophyta</taxon>
        <taxon>Tracheophyta</taxon>
        <taxon>Spermatophyta</taxon>
        <taxon>Magnoliopsida</taxon>
        <taxon>Liliopsida</taxon>
        <taxon>Acoraceae</taxon>
        <taxon>Acorus</taxon>
    </lineage>
</organism>